<dbReference type="InterPro" id="IPR001436">
    <property type="entry name" value="Alpha-crystallin/sHSP_animal"/>
</dbReference>
<reference evidence="6" key="2">
    <citation type="journal article" date="2023" name="Commun. Biol.">
        <title>Intrasexual cuticular hydrocarbon dimorphism in a wasp sheds light on hydrocarbon biosynthesis genes in Hymenoptera.</title>
        <authorList>
            <person name="Moris V.C."/>
            <person name="Podsiadlowski L."/>
            <person name="Martin S."/>
            <person name="Oeyen J.P."/>
            <person name="Donath A."/>
            <person name="Petersen M."/>
            <person name="Wilbrandt J."/>
            <person name="Misof B."/>
            <person name="Liedtke D."/>
            <person name="Thamm M."/>
            <person name="Scheiner R."/>
            <person name="Schmitt T."/>
            <person name="Niehuis O."/>
        </authorList>
    </citation>
    <scope>NUCLEOTIDE SEQUENCE</scope>
    <source>
        <strain evidence="6">GBR_01_08_01A</strain>
    </source>
</reference>
<comment type="caution">
    <text evidence="6">The sequence shown here is derived from an EMBL/GenBank/DDBJ whole genome shotgun (WGS) entry which is preliminary data.</text>
</comment>
<protein>
    <recommendedName>
        <fullName evidence="5">SHSP domain-containing protein</fullName>
    </recommendedName>
</protein>
<evidence type="ECO:0000256" key="4">
    <source>
        <dbReference type="RuleBase" id="RU003616"/>
    </source>
</evidence>
<reference evidence="6" key="1">
    <citation type="submission" date="2021-08" db="EMBL/GenBank/DDBJ databases">
        <authorList>
            <person name="Misof B."/>
            <person name="Oliver O."/>
            <person name="Podsiadlowski L."/>
            <person name="Donath A."/>
            <person name="Peters R."/>
            <person name="Mayer C."/>
            <person name="Rust J."/>
            <person name="Gunkel S."/>
            <person name="Lesny P."/>
            <person name="Martin S."/>
            <person name="Oeyen J.P."/>
            <person name="Petersen M."/>
            <person name="Panagiotis P."/>
            <person name="Wilbrandt J."/>
            <person name="Tanja T."/>
        </authorList>
    </citation>
    <scope>NUCLEOTIDE SEQUENCE</scope>
    <source>
        <strain evidence="6">GBR_01_08_01A</strain>
        <tissue evidence="6">Thorax + abdomen</tissue>
    </source>
</reference>
<dbReference type="PIRSF" id="PIRSF036514">
    <property type="entry name" value="Sm_HSP_B1"/>
    <property type="match status" value="1"/>
</dbReference>
<dbReference type="InterPro" id="IPR008978">
    <property type="entry name" value="HSP20-like_chaperone"/>
</dbReference>
<dbReference type="EMBL" id="JAIFRP010000031">
    <property type="protein sequence ID" value="KAK2582115.1"/>
    <property type="molecule type" value="Genomic_DNA"/>
</dbReference>
<dbReference type="GO" id="GO:0042026">
    <property type="term" value="P:protein refolding"/>
    <property type="evidence" value="ECO:0007669"/>
    <property type="project" value="TreeGrafter"/>
</dbReference>
<dbReference type="GO" id="GO:0009408">
    <property type="term" value="P:response to heat"/>
    <property type="evidence" value="ECO:0007669"/>
    <property type="project" value="UniProtKB-ARBA"/>
</dbReference>
<evidence type="ECO:0000313" key="6">
    <source>
        <dbReference type="EMBL" id="KAK2582115.1"/>
    </source>
</evidence>
<dbReference type="AlphaFoldDB" id="A0AAD9RMB6"/>
<evidence type="ECO:0000256" key="3">
    <source>
        <dbReference type="PROSITE-ProRule" id="PRU00285"/>
    </source>
</evidence>
<keyword evidence="2" id="KW-0479">Metal-binding</keyword>
<name>A0AAD9RMB6_9HYME</name>
<keyword evidence="2" id="KW-0862">Zinc</keyword>
<dbReference type="Gene3D" id="2.60.40.790">
    <property type="match status" value="1"/>
</dbReference>
<dbReference type="GO" id="GO:0005634">
    <property type="term" value="C:nucleus"/>
    <property type="evidence" value="ECO:0007669"/>
    <property type="project" value="TreeGrafter"/>
</dbReference>
<dbReference type="Pfam" id="PF00011">
    <property type="entry name" value="HSP20"/>
    <property type="match status" value="1"/>
</dbReference>
<dbReference type="GO" id="GO:0051082">
    <property type="term" value="F:unfolded protein binding"/>
    <property type="evidence" value="ECO:0007669"/>
    <property type="project" value="TreeGrafter"/>
</dbReference>
<dbReference type="CDD" id="cd06526">
    <property type="entry name" value="metazoan_ACD"/>
    <property type="match status" value="1"/>
</dbReference>
<evidence type="ECO:0000313" key="7">
    <source>
        <dbReference type="Proteomes" id="UP001258017"/>
    </source>
</evidence>
<dbReference type="GO" id="GO:0005737">
    <property type="term" value="C:cytoplasm"/>
    <property type="evidence" value="ECO:0007669"/>
    <property type="project" value="TreeGrafter"/>
</dbReference>
<dbReference type="PANTHER" id="PTHR45640:SF34">
    <property type="entry name" value="PROTEIN LETHAL(2)ESSENTIAL FOR LIFE"/>
    <property type="match status" value="1"/>
</dbReference>
<sequence>MSFSKSLEKTAIANIKPNSVQTFEGKANTKSVKMSLVPSSLFRNWWDDVDRYHRELEEHFQQLSTRDEFFKPPSFPSFREVFHPWRDVIKSLEQQVGGGANVEQDQDKFKVVVDVQQFAPEEITVKTDNKYITVEGKHEEKKDQHGYISRNFVRRYELPQGYDIGHVKPSLSSDGILTITAPKLALPAPGERIVPIERRNAPAIKA</sequence>
<evidence type="ECO:0000256" key="2">
    <source>
        <dbReference type="PIRSR" id="PIRSR036514-1"/>
    </source>
</evidence>
<feature type="binding site" evidence="2">
    <location>
        <position position="138"/>
    </location>
    <ligand>
        <name>Zn(2+)</name>
        <dbReference type="ChEBI" id="CHEBI:29105"/>
        <label>1</label>
    </ligand>
</feature>
<evidence type="ECO:0000256" key="1">
    <source>
        <dbReference type="PIRNR" id="PIRNR036514"/>
    </source>
</evidence>
<feature type="domain" description="SHSP" evidence="5">
    <location>
        <begin position="91"/>
        <end position="199"/>
    </location>
</feature>
<dbReference type="GO" id="GO:0046872">
    <property type="term" value="F:metal ion binding"/>
    <property type="evidence" value="ECO:0007669"/>
    <property type="project" value="UniProtKB-KW"/>
</dbReference>
<dbReference type="PROSITE" id="PS01031">
    <property type="entry name" value="SHSP"/>
    <property type="match status" value="1"/>
</dbReference>
<dbReference type="Proteomes" id="UP001258017">
    <property type="component" value="Unassembled WGS sequence"/>
</dbReference>
<feature type="binding site" evidence="2">
    <location>
        <position position="140"/>
    </location>
    <ligand>
        <name>Zn(2+)</name>
        <dbReference type="ChEBI" id="CHEBI:29105"/>
        <label>1</label>
    </ligand>
</feature>
<gene>
    <name evidence="6" type="ORF">KPH14_004487</name>
</gene>
<proteinExistence type="inferred from homology"/>
<organism evidence="6 7">
    <name type="scientific">Odynerus spinipes</name>
    <dbReference type="NCBI Taxonomy" id="1348599"/>
    <lineage>
        <taxon>Eukaryota</taxon>
        <taxon>Metazoa</taxon>
        <taxon>Ecdysozoa</taxon>
        <taxon>Arthropoda</taxon>
        <taxon>Hexapoda</taxon>
        <taxon>Insecta</taxon>
        <taxon>Pterygota</taxon>
        <taxon>Neoptera</taxon>
        <taxon>Endopterygota</taxon>
        <taxon>Hymenoptera</taxon>
        <taxon>Apocrita</taxon>
        <taxon>Aculeata</taxon>
        <taxon>Vespoidea</taxon>
        <taxon>Vespidae</taxon>
        <taxon>Eumeninae</taxon>
        <taxon>Odynerus</taxon>
    </lineage>
</organism>
<dbReference type="PANTHER" id="PTHR45640">
    <property type="entry name" value="HEAT SHOCK PROTEIN HSP-12.2-RELATED"/>
    <property type="match status" value="1"/>
</dbReference>
<evidence type="ECO:0000259" key="5">
    <source>
        <dbReference type="PROSITE" id="PS01031"/>
    </source>
</evidence>
<dbReference type="InterPro" id="IPR002068">
    <property type="entry name" value="A-crystallin/Hsp20_dom"/>
</dbReference>
<feature type="binding site" evidence="2">
    <location>
        <position position="145"/>
    </location>
    <ligand>
        <name>Zn(2+)</name>
        <dbReference type="ChEBI" id="CHEBI:29105"/>
        <label>1</label>
    </ligand>
</feature>
<dbReference type="InterPro" id="IPR055269">
    <property type="entry name" value="Alpha-crystallin/HSP_16"/>
</dbReference>
<dbReference type="PRINTS" id="PR00299">
    <property type="entry name" value="ACRYSTALLIN"/>
</dbReference>
<dbReference type="SUPFAM" id="SSF49764">
    <property type="entry name" value="HSP20-like chaperones"/>
    <property type="match status" value="1"/>
</dbReference>
<comment type="similarity">
    <text evidence="1 3 4">Belongs to the small heat shock protein (HSP20) family.</text>
</comment>
<keyword evidence="7" id="KW-1185">Reference proteome</keyword>
<accession>A0AAD9RMB6</accession>